<accession>D7MGE7</accession>
<organism evidence="2">
    <name type="scientific">Arabidopsis lyrata subsp. lyrata</name>
    <name type="common">Lyre-leaved rock-cress</name>
    <dbReference type="NCBI Taxonomy" id="81972"/>
    <lineage>
        <taxon>Eukaryota</taxon>
        <taxon>Viridiplantae</taxon>
        <taxon>Streptophyta</taxon>
        <taxon>Embryophyta</taxon>
        <taxon>Tracheophyta</taxon>
        <taxon>Spermatophyta</taxon>
        <taxon>Magnoliopsida</taxon>
        <taxon>eudicotyledons</taxon>
        <taxon>Gunneridae</taxon>
        <taxon>Pentapetalae</taxon>
        <taxon>rosids</taxon>
        <taxon>malvids</taxon>
        <taxon>Brassicales</taxon>
        <taxon>Brassicaceae</taxon>
        <taxon>Camelineae</taxon>
        <taxon>Arabidopsis</taxon>
    </lineage>
</organism>
<evidence type="ECO:0000313" key="1">
    <source>
        <dbReference type="EMBL" id="EFH43408.1"/>
    </source>
</evidence>
<dbReference type="HOGENOM" id="CLU_2419465_0_0_1"/>
<dbReference type="EMBL" id="GL348719">
    <property type="protein sequence ID" value="EFH43408.1"/>
    <property type="molecule type" value="Genomic_DNA"/>
</dbReference>
<dbReference type="AlphaFoldDB" id="D7MGE7"/>
<proteinExistence type="predicted"/>
<dbReference type="Proteomes" id="UP000008694">
    <property type="component" value="Unassembled WGS sequence"/>
</dbReference>
<keyword evidence="2" id="KW-1185">Reference proteome</keyword>
<gene>
    <name evidence="1" type="ORF">ARALYDRAFT_656629</name>
</gene>
<feature type="non-terminal residue" evidence="1">
    <location>
        <position position="1"/>
    </location>
</feature>
<dbReference type="Gramene" id="Al_scaffold_0007_684">
    <property type="protein sequence ID" value="Al_scaffold_0007_684"/>
    <property type="gene ID" value="Al_scaffold_0007_684"/>
</dbReference>
<protein>
    <submittedName>
        <fullName evidence="1">Predicted protein</fullName>
    </submittedName>
</protein>
<reference evidence="2" key="1">
    <citation type="journal article" date="2011" name="Nat. Genet.">
        <title>The Arabidopsis lyrata genome sequence and the basis of rapid genome size change.</title>
        <authorList>
            <person name="Hu T.T."/>
            <person name="Pattyn P."/>
            <person name="Bakker E.G."/>
            <person name="Cao J."/>
            <person name="Cheng J.-F."/>
            <person name="Clark R.M."/>
            <person name="Fahlgren N."/>
            <person name="Fawcett J.A."/>
            <person name="Grimwood J."/>
            <person name="Gundlach H."/>
            <person name="Haberer G."/>
            <person name="Hollister J.D."/>
            <person name="Ossowski S."/>
            <person name="Ottilar R.P."/>
            <person name="Salamov A.A."/>
            <person name="Schneeberger K."/>
            <person name="Spannagl M."/>
            <person name="Wang X."/>
            <person name="Yang L."/>
            <person name="Nasrallah M.E."/>
            <person name="Bergelson J."/>
            <person name="Carrington J.C."/>
            <person name="Gaut B.S."/>
            <person name="Schmutz J."/>
            <person name="Mayer K.F.X."/>
            <person name="Van de Peer Y."/>
            <person name="Grigoriev I.V."/>
            <person name="Nordborg M."/>
            <person name="Weigel D."/>
            <person name="Guo Y.-L."/>
        </authorList>
    </citation>
    <scope>NUCLEOTIDE SEQUENCE [LARGE SCALE GENOMIC DNA]</scope>
    <source>
        <strain evidence="2">cv. MN47</strain>
    </source>
</reference>
<evidence type="ECO:0000313" key="2">
    <source>
        <dbReference type="Proteomes" id="UP000008694"/>
    </source>
</evidence>
<name>D7MGE7_ARALL</name>
<sequence>FSSRTISSANIIKRGSPMIYVDNEVSRCSLQQLHRKIDRNINHLFLVIDLKTLCCDYILSQSRSILCQVRRCILTAKENTTTTKDAKAGKRI</sequence>